<evidence type="ECO:0000313" key="3">
    <source>
        <dbReference type="EMBL" id="SDQ55249.1"/>
    </source>
</evidence>
<dbReference type="OrthoDB" id="2168866at2"/>
<dbReference type="Proteomes" id="UP000199481">
    <property type="component" value="Unassembled WGS sequence"/>
</dbReference>
<evidence type="ECO:0000313" key="4">
    <source>
        <dbReference type="Proteomes" id="UP000199481"/>
    </source>
</evidence>
<dbReference type="EMBL" id="FNJW01000008">
    <property type="protein sequence ID" value="SDQ55249.1"/>
    <property type="molecule type" value="Genomic_DNA"/>
</dbReference>
<evidence type="ECO:0000256" key="1">
    <source>
        <dbReference type="SAM" id="Coils"/>
    </source>
</evidence>
<organism evidence="3 4">
    <name type="scientific">Carnobacterium viridans</name>
    <dbReference type="NCBI Taxonomy" id="174587"/>
    <lineage>
        <taxon>Bacteria</taxon>
        <taxon>Bacillati</taxon>
        <taxon>Bacillota</taxon>
        <taxon>Bacilli</taxon>
        <taxon>Lactobacillales</taxon>
        <taxon>Carnobacteriaceae</taxon>
        <taxon>Carnobacterium</taxon>
    </lineage>
</organism>
<dbReference type="InterPro" id="IPR008840">
    <property type="entry name" value="Sipho_Gp157"/>
</dbReference>
<feature type="coiled-coil region" evidence="1">
    <location>
        <begin position="47"/>
        <end position="81"/>
    </location>
</feature>
<dbReference type="RefSeq" id="WP_089978525.1">
    <property type="nucleotide sequence ID" value="NZ_CP084916.1"/>
</dbReference>
<sequence length="158" mass="17842">MNLYKLTQNYQNVLEIAEQLDAETLKDTLDSIDEAINDKVENTAYVIKQLGANVDAYASEIKRMQAAKSAMENNAKNLKLYIQESMEKVGLDKVQGKLIKVAIQKNQPSVVVTDEKKLSKYFIEQPPQLNKTILKEDLNNGVKVDGAELQSTRSIRIR</sequence>
<accession>A0A1H1BTM0</accession>
<gene>
    <name evidence="2" type="ORF">SAMN04487752_2677</name>
    <name evidence="3" type="ORF">SAMN04487752_2737</name>
</gene>
<reference evidence="3" key="1">
    <citation type="submission" date="2016-10" db="EMBL/GenBank/DDBJ databases">
        <authorList>
            <person name="de Groot N.N."/>
        </authorList>
    </citation>
    <scope>NUCLEOTIDE SEQUENCE [LARGE SCALE GENOMIC DNA]</scope>
    <source>
        <strain evidence="3">MPL-11</strain>
    </source>
</reference>
<dbReference type="AlphaFoldDB" id="A0A1H1BTM0"/>
<evidence type="ECO:0000313" key="2">
    <source>
        <dbReference type="EMBL" id="SDQ53776.1"/>
    </source>
</evidence>
<name>A0A1H1BTM0_9LACT</name>
<protein>
    <submittedName>
        <fullName evidence="3">Virus Gp157</fullName>
    </submittedName>
</protein>
<reference evidence="4" key="2">
    <citation type="submission" date="2016-10" db="EMBL/GenBank/DDBJ databases">
        <authorList>
            <person name="Varghese N."/>
            <person name="Submissions S."/>
        </authorList>
    </citation>
    <scope>NUCLEOTIDE SEQUENCE [LARGE SCALE GENOMIC DNA]</scope>
    <source>
        <strain evidence="4">MPL-11</strain>
    </source>
</reference>
<dbReference type="EMBL" id="FNJW01000008">
    <property type="protein sequence ID" value="SDQ53776.1"/>
    <property type="molecule type" value="Genomic_DNA"/>
</dbReference>
<keyword evidence="1" id="KW-0175">Coiled coil</keyword>
<dbReference type="Pfam" id="PF05565">
    <property type="entry name" value="Sipho_Gp157"/>
    <property type="match status" value="1"/>
</dbReference>
<proteinExistence type="predicted"/>
<keyword evidence="4" id="KW-1185">Reference proteome</keyword>